<keyword evidence="18" id="KW-1185">Reference proteome</keyword>
<sequence length="881" mass="100450">MGSTGEPDRKRRHFSSISPTAGAAAKKQPLPPFSEDKKLDVAVLKYKNQKLVEQVEAQKVEYLVLEDKLNQLKEKQKTYTGTLTVVNESWDRLVSDLESISVCTSGSSNHGRDLRHNNIHDDGVSSAAKEDFLNRLLETGATESSGCISPSHTENDIRTLQSSSKNIFRNVMSLSNGVWHSNRELASALLVALPEDDPSKQLQNNTKDLLAELNNILVSVDDLHLKHRQLAEKFQDHRDVNARNKAEHKRLREELASTVAELEESNRKLAILRAEKDPSQGTPLLFPTLGNKHAAGDKTRDKQKELQDLEATLKELMDLHSKRLVEIKNLHEERIAILKKLACFQNTLMDIKSISSSKAFQLLNDQLQKSKVEMDQYQTSLEKLQVEKDNFIWHEREVNMKVDLADISQRVAAYSESKLAELEKGIQNLADEKILMETKLEEASREQGRKQVISEFKALVASLPKDMGIMQSKITKYKEAASDLHSLRAEVQSLSTMLSRKEIELASLSGRSANSISEVKRLQDAVRDIRQTNKELKLFLEMYRRESTDSRDVMESRDREYKAWAVVQCLKSSLDEHKLELRVKEANEAEAVSQQRLAAAEAEIAELRQKLEAAGRDICRFSETLESKHEEGNAYLSEIESIGQAYEDMQTQNQHLLQQITERDDYNIKLVMETLTARQALDALRFEVQTLDKKLQHANSLVDLYNVKTLRLDDQLKVWSDQAGKLAEEGWQNSVSLANAQRRVVDVQSESQQLRQSTDAMQAKAERSRLDVAELLVELEKERFNKKRIEEGLDIMTRKATSLRAETERSTILQKLRQEIKEYRGILKCGICHDHQKEVVIAKCYHLFCHHCVQKTLESRHRKCPTCGSSFGPNDVKPIYI</sequence>
<keyword evidence="7 13" id="KW-0863">Zinc-finger</keyword>
<evidence type="ECO:0000313" key="19">
    <source>
        <dbReference type="RefSeq" id="XP_020084419.1"/>
    </source>
</evidence>
<evidence type="ECO:0000256" key="4">
    <source>
        <dbReference type="ARBA" id="ARBA00005555"/>
    </source>
</evidence>
<feature type="region of interest" description="Disordered" evidence="16">
    <location>
        <begin position="1"/>
        <end position="33"/>
    </location>
</feature>
<evidence type="ECO:0000256" key="10">
    <source>
        <dbReference type="ARBA" id="ARBA00022853"/>
    </source>
</evidence>
<dbReference type="PROSITE" id="PS50089">
    <property type="entry name" value="ZF_RING_2"/>
    <property type="match status" value="1"/>
</dbReference>
<evidence type="ECO:0000256" key="16">
    <source>
        <dbReference type="SAM" id="MobiDB-lite"/>
    </source>
</evidence>
<dbReference type="CDD" id="cd16499">
    <property type="entry name" value="RING-HC_Bre1-like"/>
    <property type="match status" value="1"/>
</dbReference>
<keyword evidence="6 14" id="KW-0479">Metal-binding</keyword>
<evidence type="ECO:0000256" key="3">
    <source>
        <dbReference type="ARBA" id="ARBA00004906"/>
    </source>
</evidence>
<comment type="subcellular location">
    <subcellularLocation>
        <location evidence="2 14">Nucleus</location>
    </subcellularLocation>
</comment>
<feature type="coiled-coil region" evidence="15">
    <location>
        <begin position="241"/>
        <end position="275"/>
    </location>
</feature>
<dbReference type="Gene3D" id="3.30.40.10">
    <property type="entry name" value="Zinc/RING finger domain, C3HC4 (zinc finger)"/>
    <property type="match status" value="1"/>
</dbReference>
<dbReference type="AlphaFoldDB" id="A0A6P5ELS6"/>
<evidence type="ECO:0000256" key="13">
    <source>
        <dbReference type="PROSITE-ProRule" id="PRU00175"/>
    </source>
</evidence>
<dbReference type="GO" id="GO:0016567">
    <property type="term" value="P:protein ubiquitination"/>
    <property type="evidence" value="ECO:0007669"/>
    <property type="project" value="UniProtKB-UniRule"/>
</dbReference>
<comment type="pathway">
    <text evidence="3 14">Protein modification; protein ubiquitination.</text>
</comment>
<evidence type="ECO:0000256" key="6">
    <source>
        <dbReference type="ARBA" id="ARBA00022723"/>
    </source>
</evidence>
<comment type="similarity">
    <text evidence="4 14">Belongs to the BRE1 family.</text>
</comment>
<evidence type="ECO:0000256" key="14">
    <source>
        <dbReference type="RuleBase" id="RU365038"/>
    </source>
</evidence>
<dbReference type="InterPro" id="IPR001841">
    <property type="entry name" value="Znf_RING"/>
</dbReference>
<evidence type="ECO:0000256" key="1">
    <source>
        <dbReference type="ARBA" id="ARBA00000900"/>
    </source>
</evidence>
<evidence type="ECO:0000256" key="11">
    <source>
        <dbReference type="ARBA" id="ARBA00023054"/>
    </source>
</evidence>
<feature type="domain" description="RING-type" evidence="17">
    <location>
        <begin position="829"/>
        <end position="867"/>
    </location>
</feature>
<protein>
    <recommendedName>
        <fullName evidence="14">E3 ubiquitin protein ligase</fullName>
        <ecNumber evidence="14">2.3.2.27</ecNumber>
    </recommendedName>
</protein>
<evidence type="ECO:0000256" key="9">
    <source>
        <dbReference type="ARBA" id="ARBA00022833"/>
    </source>
</evidence>
<dbReference type="GO" id="GO:0006325">
    <property type="term" value="P:chromatin organization"/>
    <property type="evidence" value="ECO:0007669"/>
    <property type="project" value="UniProtKB-KW"/>
</dbReference>
<dbReference type="PANTHER" id="PTHR23163:SF0">
    <property type="entry name" value="E3 UBIQUITIN-PROTEIN LIGASE BRE1"/>
    <property type="match status" value="1"/>
</dbReference>
<evidence type="ECO:0000256" key="8">
    <source>
        <dbReference type="ARBA" id="ARBA00022786"/>
    </source>
</evidence>
<comment type="catalytic activity">
    <reaction evidence="1 14">
        <text>S-ubiquitinyl-[E2 ubiquitin-conjugating enzyme]-L-cysteine + [acceptor protein]-L-lysine = [E2 ubiquitin-conjugating enzyme]-L-cysteine + N(6)-ubiquitinyl-[acceptor protein]-L-lysine.</text>
        <dbReference type="EC" id="2.3.2.27"/>
    </reaction>
</comment>
<dbReference type="OrthoDB" id="10266039at2759"/>
<keyword evidence="9 14" id="KW-0862">Zinc</keyword>
<organism evidence="18 19">
    <name type="scientific">Ananas comosus</name>
    <name type="common">Pineapple</name>
    <name type="synonym">Ananas ananas</name>
    <dbReference type="NCBI Taxonomy" id="4615"/>
    <lineage>
        <taxon>Eukaryota</taxon>
        <taxon>Viridiplantae</taxon>
        <taxon>Streptophyta</taxon>
        <taxon>Embryophyta</taxon>
        <taxon>Tracheophyta</taxon>
        <taxon>Spermatophyta</taxon>
        <taxon>Magnoliopsida</taxon>
        <taxon>Liliopsida</taxon>
        <taxon>Poales</taxon>
        <taxon>Bromeliaceae</taxon>
        <taxon>Bromelioideae</taxon>
        <taxon>Ananas</taxon>
    </lineage>
</organism>
<evidence type="ECO:0000256" key="15">
    <source>
        <dbReference type="SAM" id="Coils"/>
    </source>
</evidence>
<dbReference type="InterPro" id="IPR017907">
    <property type="entry name" value="Znf_RING_CS"/>
</dbReference>
<dbReference type="SMART" id="SM00184">
    <property type="entry name" value="RING"/>
    <property type="match status" value="1"/>
</dbReference>
<dbReference type="GO" id="GO:0033503">
    <property type="term" value="C:HULC complex"/>
    <property type="evidence" value="ECO:0007669"/>
    <property type="project" value="TreeGrafter"/>
</dbReference>
<gene>
    <name evidence="19" type="primary">LOC109707516</name>
</gene>
<dbReference type="Pfam" id="PF13920">
    <property type="entry name" value="zf-C3HC4_3"/>
    <property type="match status" value="1"/>
</dbReference>
<reference evidence="18" key="1">
    <citation type="journal article" date="2015" name="Nat. Genet.">
        <title>The pineapple genome and the evolution of CAM photosynthesis.</title>
        <authorList>
            <person name="Ming R."/>
            <person name="VanBuren R."/>
            <person name="Wai C.M."/>
            <person name="Tang H."/>
            <person name="Schatz M.C."/>
            <person name="Bowers J.E."/>
            <person name="Lyons E."/>
            <person name="Wang M.L."/>
            <person name="Chen J."/>
            <person name="Biggers E."/>
            <person name="Zhang J."/>
            <person name="Huang L."/>
            <person name="Zhang L."/>
            <person name="Miao W."/>
            <person name="Zhang J."/>
            <person name="Ye Z."/>
            <person name="Miao C."/>
            <person name="Lin Z."/>
            <person name="Wang H."/>
            <person name="Zhou H."/>
            <person name="Yim W.C."/>
            <person name="Priest H.D."/>
            <person name="Zheng C."/>
            <person name="Woodhouse M."/>
            <person name="Edger P.P."/>
            <person name="Guyot R."/>
            <person name="Guo H.B."/>
            <person name="Guo H."/>
            <person name="Zheng G."/>
            <person name="Singh R."/>
            <person name="Sharma A."/>
            <person name="Min X."/>
            <person name="Zheng Y."/>
            <person name="Lee H."/>
            <person name="Gurtowski J."/>
            <person name="Sedlazeck F.J."/>
            <person name="Harkess A."/>
            <person name="McKain M.R."/>
            <person name="Liao Z."/>
            <person name="Fang J."/>
            <person name="Liu J."/>
            <person name="Zhang X."/>
            <person name="Zhang Q."/>
            <person name="Hu W."/>
            <person name="Qin Y."/>
            <person name="Wang K."/>
            <person name="Chen L.Y."/>
            <person name="Shirley N."/>
            <person name="Lin Y.R."/>
            <person name="Liu L.Y."/>
            <person name="Hernandez A.G."/>
            <person name="Wright C.L."/>
            <person name="Bulone V."/>
            <person name="Tuskan G.A."/>
            <person name="Heath K."/>
            <person name="Zee F."/>
            <person name="Moore P.H."/>
            <person name="Sunkar R."/>
            <person name="Leebens-Mack J.H."/>
            <person name="Mockler T."/>
            <person name="Bennetzen J.L."/>
            <person name="Freeling M."/>
            <person name="Sankoff D."/>
            <person name="Paterson A.H."/>
            <person name="Zhu X."/>
            <person name="Yang X."/>
            <person name="Smith J.A."/>
            <person name="Cushman J.C."/>
            <person name="Paull R.E."/>
            <person name="Yu Q."/>
        </authorList>
    </citation>
    <scope>NUCLEOTIDE SEQUENCE [LARGE SCALE GENOMIC DNA]</scope>
    <source>
        <strain evidence="18">cv. F153</strain>
    </source>
</reference>
<dbReference type="InterPro" id="IPR013083">
    <property type="entry name" value="Znf_RING/FYVE/PHD"/>
</dbReference>
<evidence type="ECO:0000256" key="12">
    <source>
        <dbReference type="ARBA" id="ARBA00023242"/>
    </source>
</evidence>
<keyword evidence="8 14" id="KW-0833">Ubl conjugation pathway</keyword>
<dbReference type="Proteomes" id="UP000515123">
    <property type="component" value="Linkage group 3"/>
</dbReference>
<feature type="coiled-coil region" evidence="15">
    <location>
        <begin position="412"/>
        <end position="446"/>
    </location>
</feature>
<keyword evidence="5 14" id="KW-0808">Transferase</keyword>
<dbReference type="GO" id="GO:0061630">
    <property type="term" value="F:ubiquitin protein ligase activity"/>
    <property type="evidence" value="ECO:0007669"/>
    <property type="project" value="UniProtKB-EC"/>
</dbReference>
<evidence type="ECO:0000259" key="17">
    <source>
        <dbReference type="PROSITE" id="PS50089"/>
    </source>
</evidence>
<accession>A0A6P5ELS6</accession>
<dbReference type="SUPFAM" id="SSF57850">
    <property type="entry name" value="RING/U-box"/>
    <property type="match status" value="1"/>
</dbReference>
<evidence type="ECO:0000256" key="7">
    <source>
        <dbReference type="ARBA" id="ARBA00022771"/>
    </source>
</evidence>
<evidence type="ECO:0000256" key="2">
    <source>
        <dbReference type="ARBA" id="ARBA00004123"/>
    </source>
</evidence>
<dbReference type="RefSeq" id="XP_020084419.1">
    <property type="nucleotide sequence ID" value="XM_020228830.1"/>
</dbReference>
<dbReference type="PROSITE" id="PS00518">
    <property type="entry name" value="ZF_RING_1"/>
    <property type="match status" value="1"/>
</dbReference>
<reference evidence="19" key="2">
    <citation type="submission" date="2025-08" db="UniProtKB">
        <authorList>
            <consortium name="RefSeq"/>
        </authorList>
    </citation>
    <scope>IDENTIFICATION</scope>
    <source>
        <tissue evidence="19">Leaf</tissue>
    </source>
</reference>
<dbReference type="PANTHER" id="PTHR23163">
    <property type="entry name" value="RING FINGER PROTEIN-RELATED"/>
    <property type="match status" value="1"/>
</dbReference>
<keyword evidence="12 14" id="KW-0539">Nucleus</keyword>
<dbReference type="GO" id="GO:0005634">
    <property type="term" value="C:nucleus"/>
    <property type="evidence" value="ECO:0007669"/>
    <property type="project" value="UniProtKB-SubCell"/>
</dbReference>
<dbReference type="GeneID" id="109707516"/>
<keyword evidence="11 14" id="KW-0175">Coiled coil</keyword>
<evidence type="ECO:0000256" key="5">
    <source>
        <dbReference type="ARBA" id="ARBA00022679"/>
    </source>
</evidence>
<proteinExistence type="inferred from homology"/>
<evidence type="ECO:0000313" key="18">
    <source>
        <dbReference type="Proteomes" id="UP000515123"/>
    </source>
</evidence>
<dbReference type="GO" id="GO:0008270">
    <property type="term" value="F:zinc ion binding"/>
    <property type="evidence" value="ECO:0007669"/>
    <property type="project" value="UniProtKB-KW"/>
</dbReference>
<feature type="coiled-coil region" evidence="15">
    <location>
        <begin position="48"/>
        <end position="75"/>
    </location>
</feature>
<dbReference type="EC" id="2.3.2.27" evidence="14"/>
<dbReference type="UniPathway" id="UPA00143"/>
<keyword evidence="10 14" id="KW-0156">Chromatin regulator</keyword>
<name>A0A6P5ELS6_ANACO</name>
<dbReference type="InterPro" id="IPR013956">
    <property type="entry name" value="E3_ubiquit_lig_Bre1"/>
</dbReference>
<feature type="coiled-coil region" evidence="15">
    <location>
        <begin position="567"/>
        <end position="617"/>
    </location>
</feature>